<dbReference type="InterPro" id="IPR020557">
    <property type="entry name" value="Fumarate_lyase_CS"/>
</dbReference>
<feature type="domain" description="Fumarate lyase N-terminal" evidence="2">
    <location>
        <begin position="82"/>
        <end position="287"/>
    </location>
</feature>
<evidence type="ECO:0000313" key="3">
    <source>
        <dbReference type="EMBL" id="CAB4214974.1"/>
    </source>
</evidence>
<evidence type="ECO:0000259" key="2">
    <source>
        <dbReference type="Pfam" id="PF00206"/>
    </source>
</evidence>
<keyword evidence="1 3" id="KW-0456">Lyase</keyword>
<dbReference type="PROSITE" id="PS00163">
    <property type="entry name" value="FUMARATE_LYASES"/>
    <property type="match status" value="1"/>
</dbReference>
<evidence type="ECO:0000256" key="1">
    <source>
        <dbReference type="ARBA" id="ARBA00023239"/>
    </source>
</evidence>
<organism evidence="3">
    <name type="scientific">uncultured Caudovirales phage</name>
    <dbReference type="NCBI Taxonomy" id="2100421"/>
    <lineage>
        <taxon>Viruses</taxon>
        <taxon>Duplodnaviria</taxon>
        <taxon>Heunggongvirae</taxon>
        <taxon>Uroviricota</taxon>
        <taxon>Caudoviricetes</taxon>
        <taxon>Peduoviridae</taxon>
        <taxon>Maltschvirus</taxon>
        <taxon>Maltschvirus maltsch</taxon>
    </lineage>
</organism>
<dbReference type="InterPro" id="IPR008948">
    <property type="entry name" value="L-Aspartase-like"/>
</dbReference>
<name>A0A6J5SKK6_9CAUD</name>
<dbReference type="GO" id="GO:0004018">
    <property type="term" value="F:N6-(1,2-dicarboxyethyl)AMP AMP-lyase (fumarate-forming) activity"/>
    <property type="evidence" value="ECO:0007669"/>
    <property type="project" value="TreeGrafter"/>
</dbReference>
<proteinExistence type="predicted"/>
<accession>A0A6J5SKK6</accession>
<reference evidence="3" key="1">
    <citation type="submission" date="2020-05" db="EMBL/GenBank/DDBJ databases">
        <authorList>
            <person name="Chiriac C."/>
            <person name="Salcher M."/>
            <person name="Ghai R."/>
            <person name="Kavagutti S V."/>
        </authorList>
    </citation>
    <scope>NUCLEOTIDE SEQUENCE</scope>
</reference>
<sequence>MIERYCSSEMAAVWSDASKWRVWLAIEIAVLKARCMTFEGNEDMETAARELGKLPPLNAQDVARHEAILGHDVMAFIAATLVDTGSPQVHQWLHYGLTSSDVVETGQAILLRRANRLVMTAAREALEKVTDLSLAQLEQPYLGRTHGQSAEPTSLGLYFADFAFAIQRSITRLDMAAEQLQLAHISGPLGNYAQTSRNVEEYAARLLGLYTPTTATQVIRRDNLAHWAYCMANLATVCEAFALAVRLGSQTMVNEMHEGYANGRLGSSSMPHKQNPVSAERICGQAKLVRSLVMPITEGIALWDHRDISHSSVERVALPDLCALTEHILTSTAKLAANLVIEGDQMEHTAKEHQGSASEMNFLIRNGYTRKKAYETAAERKDEFVVYCPPPATARVHEGLLEIQRSLASIARAAAACRFDPTTGKVL</sequence>
<dbReference type="PRINTS" id="PR00149">
    <property type="entry name" value="FUMRATELYASE"/>
</dbReference>
<dbReference type="EMBL" id="LR797480">
    <property type="protein sequence ID" value="CAB4219637.1"/>
    <property type="molecule type" value="Genomic_DNA"/>
</dbReference>
<dbReference type="Gene3D" id="1.10.275.10">
    <property type="entry name" value="Fumarase/aspartase (N-terminal domain)"/>
    <property type="match status" value="1"/>
</dbReference>
<dbReference type="GO" id="GO:0044208">
    <property type="term" value="P:'de novo' AMP biosynthetic process"/>
    <property type="evidence" value="ECO:0007669"/>
    <property type="project" value="TreeGrafter"/>
</dbReference>
<dbReference type="EMBL" id="LR797420">
    <property type="protein sequence ID" value="CAB4214974.1"/>
    <property type="molecule type" value="Genomic_DNA"/>
</dbReference>
<dbReference type="InterPro" id="IPR022761">
    <property type="entry name" value="Fumarate_lyase_N"/>
</dbReference>
<dbReference type="Pfam" id="PF00206">
    <property type="entry name" value="Lyase_1"/>
    <property type="match status" value="1"/>
</dbReference>
<gene>
    <name evidence="3" type="ORF">UFOVP1467_34</name>
    <name evidence="4" type="ORF">UFOVP1616_18</name>
</gene>
<dbReference type="Gene3D" id="1.20.200.10">
    <property type="entry name" value="Fumarase/aspartase (Central domain)"/>
    <property type="match status" value="1"/>
</dbReference>
<evidence type="ECO:0000313" key="4">
    <source>
        <dbReference type="EMBL" id="CAB4219637.1"/>
    </source>
</evidence>
<dbReference type="GO" id="GO:0070626">
    <property type="term" value="F:(S)-2-(5-amino-1-(5-phospho-D-ribosyl)imidazole-4-carboxamido) succinate lyase (fumarate-forming) activity"/>
    <property type="evidence" value="ECO:0007669"/>
    <property type="project" value="TreeGrafter"/>
</dbReference>
<dbReference type="InterPro" id="IPR024083">
    <property type="entry name" value="Fumarase/histidase_N"/>
</dbReference>
<dbReference type="PANTHER" id="PTHR43172:SF1">
    <property type="entry name" value="ADENYLOSUCCINATE LYASE"/>
    <property type="match status" value="1"/>
</dbReference>
<dbReference type="PANTHER" id="PTHR43172">
    <property type="entry name" value="ADENYLOSUCCINATE LYASE"/>
    <property type="match status" value="1"/>
</dbReference>
<dbReference type="InterPro" id="IPR000362">
    <property type="entry name" value="Fumarate_lyase_fam"/>
</dbReference>
<protein>
    <submittedName>
        <fullName evidence="3">PurB Adenylosuccinate lyase</fullName>
    </submittedName>
</protein>
<dbReference type="SUPFAM" id="SSF48557">
    <property type="entry name" value="L-aspartase-like"/>
    <property type="match status" value="1"/>
</dbReference>